<dbReference type="GO" id="GO:0005737">
    <property type="term" value="C:cytoplasm"/>
    <property type="evidence" value="ECO:0007669"/>
    <property type="project" value="InterPro"/>
</dbReference>
<proteinExistence type="inferred from homology"/>
<dbReference type="RefSeq" id="WP_308755295.1">
    <property type="nucleotide sequence ID" value="NZ_BLSD01000047.1"/>
</dbReference>
<dbReference type="SUPFAM" id="SSF51905">
    <property type="entry name" value="FAD/NAD(P)-binding domain"/>
    <property type="match status" value="1"/>
</dbReference>
<comment type="similarity">
    <text evidence="7">Belongs to the class-II pyridine nucleotide-disulfide oxidoreductase family.</text>
</comment>
<keyword evidence="5 7" id="KW-0676">Redox-active center</keyword>
<keyword evidence="8" id="KW-0521">NADP</keyword>
<comment type="cofactor">
    <cofactor evidence="8">
        <name>FAD</name>
        <dbReference type="ChEBI" id="CHEBI:57692"/>
    </cofactor>
    <text evidence="8">Binds 1 FAD per subunit.</text>
</comment>
<evidence type="ECO:0000256" key="3">
    <source>
        <dbReference type="ARBA" id="ARBA00023002"/>
    </source>
</evidence>
<keyword evidence="2 7" id="KW-0274">FAD</keyword>
<dbReference type="InterPro" id="IPR050097">
    <property type="entry name" value="Ferredoxin-NADP_redctase_2"/>
</dbReference>
<dbReference type="InterPro" id="IPR036188">
    <property type="entry name" value="FAD/NAD-bd_sf"/>
</dbReference>
<evidence type="ECO:0000256" key="5">
    <source>
        <dbReference type="ARBA" id="ARBA00023284"/>
    </source>
</evidence>
<evidence type="ECO:0000256" key="1">
    <source>
        <dbReference type="ARBA" id="ARBA00022630"/>
    </source>
</evidence>
<keyword evidence="4" id="KW-1015">Disulfide bond</keyword>
<evidence type="ECO:0000256" key="6">
    <source>
        <dbReference type="ARBA" id="ARBA00048132"/>
    </source>
</evidence>
<evidence type="ECO:0000256" key="8">
    <source>
        <dbReference type="RuleBase" id="RU003881"/>
    </source>
</evidence>
<comment type="catalytic activity">
    <reaction evidence="6 7">
        <text>[thioredoxin]-dithiol + NADP(+) = [thioredoxin]-disulfide + NADPH + H(+)</text>
        <dbReference type="Rhea" id="RHEA:20345"/>
        <dbReference type="Rhea" id="RHEA-COMP:10698"/>
        <dbReference type="Rhea" id="RHEA-COMP:10700"/>
        <dbReference type="ChEBI" id="CHEBI:15378"/>
        <dbReference type="ChEBI" id="CHEBI:29950"/>
        <dbReference type="ChEBI" id="CHEBI:50058"/>
        <dbReference type="ChEBI" id="CHEBI:57783"/>
        <dbReference type="ChEBI" id="CHEBI:58349"/>
        <dbReference type="EC" id="1.8.1.9"/>
    </reaction>
</comment>
<dbReference type="InterPro" id="IPR005982">
    <property type="entry name" value="Thioredox_Rdtase"/>
</dbReference>
<dbReference type="EMBL" id="BLSD01000047">
    <property type="protein sequence ID" value="GFP39366.1"/>
    <property type="molecule type" value="Genomic_DNA"/>
</dbReference>
<dbReference type="Proteomes" id="UP000569018">
    <property type="component" value="Unassembled WGS sequence"/>
</dbReference>
<comment type="caution">
    <text evidence="10">The sequence shown here is derived from an EMBL/GenBank/DDBJ whole genome shotgun (WGS) entry which is preliminary data.</text>
</comment>
<dbReference type="GO" id="GO:0019430">
    <property type="term" value="P:removal of superoxide radicals"/>
    <property type="evidence" value="ECO:0007669"/>
    <property type="project" value="UniProtKB-UniRule"/>
</dbReference>
<evidence type="ECO:0000256" key="7">
    <source>
        <dbReference type="RuleBase" id="RU003880"/>
    </source>
</evidence>
<reference evidence="10 11" key="1">
    <citation type="journal article" date="2020" name="Front. Microbiol.">
        <title>Single-cell genomics of novel Actinobacteria with the Wood-Ljungdahl pathway discovered in a serpentinizing system.</title>
        <authorList>
            <person name="Merino N."/>
            <person name="Kawai M."/>
            <person name="Boyd E.S."/>
            <person name="Colman D.R."/>
            <person name="McGlynn S.E."/>
            <person name="Nealson K.H."/>
            <person name="Kurokawa K."/>
            <person name="Hongoh Y."/>
        </authorList>
    </citation>
    <scope>NUCLEOTIDE SEQUENCE [LARGE SCALE GENOMIC DNA]</scope>
    <source>
        <strain evidence="10 11">S47</strain>
    </source>
</reference>
<feature type="non-terminal residue" evidence="10">
    <location>
        <position position="1"/>
    </location>
</feature>
<feature type="domain" description="FAD/NAD(P)-binding" evidence="9">
    <location>
        <begin position="12"/>
        <end position="299"/>
    </location>
</feature>
<comment type="subunit">
    <text evidence="7">Homodimer.</text>
</comment>
<evidence type="ECO:0000313" key="11">
    <source>
        <dbReference type="Proteomes" id="UP000569018"/>
    </source>
</evidence>
<evidence type="ECO:0000259" key="9">
    <source>
        <dbReference type="Pfam" id="PF07992"/>
    </source>
</evidence>
<keyword evidence="3 7" id="KW-0560">Oxidoreductase</keyword>
<dbReference type="InterPro" id="IPR023753">
    <property type="entry name" value="FAD/NAD-binding_dom"/>
</dbReference>
<organism evidence="10 11">
    <name type="scientific">Candidatus Hakubella thermalkaliphila</name>
    <dbReference type="NCBI Taxonomy" id="2754717"/>
    <lineage>
        <taxon>Bacteria</taxon>
        <taxon>Bacillati</taxon>
        <taxon>Actinomycetota</taxon>
        <taxon>Actinomycetota incertae sedis</taxon>
        <taxon>Candidatus Hakubellales</taxon>
        <taxon>Candidatus Hakubellaceae</taxon>
        <taxon>Candidatus Hakubella</taxon>
    </lineage>
</organism>
<keyword evidence="1 7" id="KW-0285">Flavoprotein</keyword>
<dbReference type="GO" id="GO:0004791">
    <property type="term" value="F:thioredoxin-disulfide reductase (NADPH) activity"/>
    <property type="evidence" value="ECO:0007669"/>
    <property type="project" value="UniProtKB-UniRule"/>
</dbReference>
<dbReference type="PROSITE" id="PS00573">
    <property type="entry name" value="PYRIDINE_REDOX_2"/>
    <property type="match status" value="1"/>
</dbReference>
<dbReference type="InterPro" id="IPR008255">
    <property type="entry name" value="Pyr_nucl-diS_OxRdtase_2_AS"/>
</dbReference>
<dbReference type="PANTHER" id="PTHR48105">
    <property type="entry name" value="THIOREDOXIN REDUCTASE 1-RELATED-RELATED"/>
    <property type="match status" value="1"/>
</dbReference>
<dbReference type="PRINTS" id="PR00368">
    <property type="entry name" value="FADPNR"/>
</dbReference>
<dbReference type="AlphaFoldDB" id="A0A6V8Q7I5"/>
<sequence>PRKERTVVEERELVIIGAGPAGLVAGLYASRARIDTLILDKAMPGGQAILTDVIENFPGFPDGISGQELIDLMVKQAQKFGAEIRNFVEVEKIFLDGSRKVIKTDGEDIIAQAIIVASGAGYRRLGISGEEEFIGRGVSFCATCDGAFFRDRNVLVVGGGDTALTEALFLTKFVKKLTIVHRRDQLRAVKILQERAFNNEKIDFLWNSVPVEIKGDRSVRSVVVQNKKDGTLREIAADGVFMAIGIVPNTTFVHDLVRLDPNGYLETDDNLKTSVEGIYAAGDVRKGSLKQVVAASSDGAVAATSAGEYLDSLREQKTSKRGEVNG</sequence>
<evidence type="ECO:0000256" key="4">
    <source>
        <dbReference type="ARBA" id="ARBA00023157"/>
    </source>
</evidence>
<protein>
    <recommendedName>
        <fullName evidence="7">Thioredoxin reductase</fullName>
        <ecNumber evidence="7">1.8.1.9</ecNumber>
    </recommendedName>
</protein>
<gene>
    <name evidence="10" type="ORF">HKBW3S47_01065</name>
</gene>
<accession>A0A6V8Q7I5</accession>
<dbReference type="NCBIfam" id="TIGR01292">
    <property type="entry name" value="TRX_reduct"/>
    <property type="match status" value="1"/>
</dbReference>
<dbReference type="Gene3D" id="3.50.50.60">
    <property type="entry name" value="FAD/NAD(P)-binding domain"/>
    <property type="match status" value="2"/>
</dbReference>
<dbReference type="EC" id="1.8.1.9" evidence="7"/>
<dbReference type="PRINTS" id="PR00469">
    <property type="entry name" value="PNDRDTASEII"/>
</dbReference>
<dbReference type="Pfam" id="PF07992">
    <property type="entry name" value="Pyr_redox_2"/>
    <property type="match status" value="1"/>
</dbReference>
<name>A0A6V8Q7I5_9ACTN</name>
<evidence type="ECO:0000256" key="2">
    <source>
        <dbReference type="ARBA" id="ARBA00022827"/>
    </source>
</evidence>
<evidence type="ECO:0000313" key="10">
    <source>
        <dbReference type="EMBL" id="GFP39366.1"/>
    </source>
</evidence>